<dbReference type="OrthoDB" id="9805423at2"/>
<evidence type="ECO:0000259" key="1">
    <source>
        <dbReference type="Pfam" id="PF00561"/>
    </source>
</evidence>
<feature type="domain" description="AB hydrolase-1" evidence="1">
    <location>
        <begin position="22"/>
        <end position="248"/>
    </location>
</feature>
<dbReference type="PANTHER" id="PTHR43433">
    <property type="entry name" value="HYDROLASE, ALPHA/BETA FOLD FAMILY PROTEIN"/>
    <property type="match status" value="1"/>
</dbReference>
<dbReference type="PANTHER" id="PTHR43433:SF5">
    <property type="entry name" value="AB HYDROLASE-1 DOMAIN-CONTAINING PROTEIN"/>
    <property type="match status" value="1"/>
</dbReference>
<sequence>MPFAIRGGVRLYYELTGNEAGPALLLIRGLSRSSRYWYDVRPLLEPHFRVLVLDNRGVGRSDAPGPGFTTADMADDAAAVLAASGVHRANVFGLSLGGMIAQQLVLRHPGRVERLVLGATTMGGPGAHRTPPDAILGFLRTANVTVADQIRVTMQWAIDPDALARRPQIVDEWIAIAESEPRNRLALAGQLLAAGMHDTSAHLHRVRAPTLVVTGDRDRLIPPMNSHRIARTIPRARLEVLPGAGHDFTTERPAEVASLVSGFFSAA</sequence>
<dbReference type="InterPro" id="IPR000073">
    <property type="entry name" value="AB_hydrolase_1"/>
</dbReference>
<name>A0A0F6W758_9BACT</name>
<protein>
    <submittedName>
        <fullName evidence="2">Beta-ketoadipate enol-lactone hydrolase</fullName>
    </submittedName>
</protein>
<dbReference type="Gene3D" id="3.40.50.1820">
    <property type="entry name" value="alpha/beta hydrolase"/>
    <property type="match status" value="1"/>
</dbReference>
<evidence type="ECO:0000313" key="2">
    <source>
        <dbReference type="EMBL" id="AKF09021.1"/>
    </source>
</evidence>
<dbReference type="GO" id="GO:0016787">
    <property type="term" value="F:hydrolase activity"/>
    <property type="evidence" value="ECO:0007669"/>
    <property type="project" value="UniProtKB-KW"/>
</dbReference>
<keyword evidence="2" id="KW-0378">Hydrolase</keyword>
<dbReference type="AlphaFoldDB" id="A0A0F6W758"/>
<dbReference type="KEGG" id="samy:DB32_006170"/>
<dbReference type="Pfam" id="PF00561">
    <property type="entry name" value="Abhydrolase_1"/>
    <property type="match status" value="1"/>
</dbReference>
<dbReference type="PRINTS" id="PR00412">
    <property type="entry name" value="EPOXHYDRLASE"/>
</dbReference>
<gene>
    <name evidence="2" type="ORF">DB32_006170</name>
</gene>
<dbReference type="PRINTS" id="PR00111">
    <property type="entry name" value="ABHYDROLASE"/>
</dbReference>
<dbReference type="STRING" id="927083.DB32_006170"/>
<dbReference type="Proteomes" id="UP000034883">
    <property type="component" value="Chromosome"/>
</dbReference>
<dbReference type="InterPro" id="IPR050471">
    <property type="entry name" value="AB_hydrolase"/>
</dbReference>
<proteinExistence type="predicted"/>
<dbReference type="InterPro" id="IPR000639">
    <property type="entry name" value="Epox_hydrolase-like"/>
</dbReference>
<evidence type="ECO:0000313" key="3">
    <source>
        <dbReference type="Proteomes" id="UP000034883"/>
    </source>
</evidence>
<keyword evidence="3" id="KW-1185">Reference proteome</keyword>
<dbReference type="RefSeq" id="WP_053236111.1">
    <property type="nucleotide sequence ID" value="NZ_CP011125.1"/>
</dbReference>
<dbReference type="InterPro" id="IPR029058">
    <property type="entry name" value="AB_hydrolase_fold"/>
</dbReference>
<dbReference type="EMBL" id="CP011125">
    <property type="protein sequence ID" value="AKF09021.1"/>
    <property type="molecule type" value="Genomic_DNA"/>
</dbReference>
<dbReference type="SUPFAM" id="SSF53474">
    <property type="entry name" value="alpha/beta-Hydrolases"/>
    <property type="match status" value="1"/>
</dbReference>
<reference evidence="2 3" key="1">
    <citation type="submission" date="2015-03" db="EMBL/GenBank/DDBJ databases">
        <title>Genome assembly of Sandaracinus amylolyticus DSM 53668.</title>
        <authorList>
            <person name="Sharma G."/>
            <person name="Subramanian S."/>
        </authorList>
    </citation>
    <scope>NUCLEOTIDE SEQUENCE [LARGE SCALE GENOMIC DNA]</scope>
    <source>
        <strain evidence="2 3">DSM 53668</strain>
    </source>
</reference>
<accession>A0A0F6W758</accession>
<organism evidence="2 3">
    <name type="scientific">Sandaracinus amylolyticus</name>
    <dbReference type="NCBI Taxonomy" id="927083"/>
    <lineage>
        <taxon>Bacteria</taxon>
        <taxon>Pseudomonadati</taxon>
        <taxon>Myxococcota</taxon>
        <taxon>Polyangia</taxon>
        <taxon>Polyangiales</taxon>
        <taxon>Sandaracinaceae</taxon>
        <taxon>Sandaracinus</taxon>
    </lineage>
</organism>